<feature type="transmembrane region" description="Helical" evidence="1">
    <location>
        <begin position="119"/>
        <end position="136"/>
    </location>
</feature>
<name>A0A2H0NGP9_9BACT</name>
<feature type="transmembrane region" description="Helical" evidence="1">
    <location>
        <begin position="198"/>
        <end position="216"/>
    </location>
</feature>
<comment type="caution">
    <text evidence="2">The sequence shown here is derived from an EMBL/GenBank/DDBJ whole genome shotgun (WGS) entry which is preliminary data.</text>
</comment>
<dbReference type="EMBL" id="PCWR01000035">
    <property type="protein sequence ID" value="PIR07335.1"/>
    <property type="molecule type" value="Genomic_DNA"/>
</dbReference>
<dbReference type="Proteomes" id="UP000228867">
    <property type="component" value="Unassembled WGS sequence"/>
</dbReference>
<dbReference type="AlphaFoldDB" id="A0A2H0NGP9"/>
<keyword evidence="1" id="KW-0812">Transmembrane</keyword>
<evidence type="ECO:0000256" key="1">
    <source>
        <dbReference type="SAM" id="Phobius"/>
    </source>
</evidence>
<evidence type="ECO:0000313" key="3">
    <source>
        <dbReference type="Proteomes" id="UP000228867"/>
    </source>
</evidence>
<feature type="transmembrane region" description="Helical" evidence="1">
    <location>
        <begin position="91"/>
        <end position="112"/>
    </location>
</feature>
<sequence>MVKQLKLLLINPTVWKLTFKVLIGLLVIYLSQLLNFSWLAGFIFFISWLLIYFSFSSEKQWLFSSFWLTGFYTFWGFKIILNFPVRISTSLLIYFAAGLIFFLLFGLMNLYFKNRLSAYSFFQDFLLMVIFLIFFHSLSLPWLFPLGFVLFFSLFFLFKEVFSFAGLNFYRRHAVISLLLALGTVEVAWLVGFLPLGFINGAIFLTLFSFICRDTALTHFKGGLTLSFVFIQISLFLLLSLIIFIFSPWSLT</sequence>
<feature type="transmembrane region" description="Helical" evidence="1">
    <location>
        <begin position="62"/>
        <end position="85"/>
    </location>
</feature>
<keyword evidence="1" id="KW-1133">Transmembrane helix</keyword>
<reference evidence="2 3" key="1">
    <citation type="submission" date="2017-09" db="EMBL/GenBank/DDBJ databases">
        <title>Depth-based differentiation of microbial function through sediment-hosted aquifers and enrichment of novel symbionts in the deep terrestrial subsurface.</title>
        <authorList>
            <person name="Probst A.J."/>
            <person name="Ladd B."/>
            <person name="Jarett J.K."/>
            <person name="Geller-Mcgrath D.E."/>
            <person name="Sieber C.M."/>
            <person name="Emerson J.B."/>
            <person name="Anantharaman K."/>
            <person name="Thomas B.C."/>
            <person name="Malmstrom R."/>
            <person name="Stieglmeier M."/>
            <person name="Klingl A."/>
            <person name="Woyke T."/>
            <person name="Ryan C.M."/>
            <person name="Banfield J.F."/>
        </authorList>
    </citation>
    <scope>NUCLEOTIDE SEQUENCE [LARGE SCALE GENOMIC DNA]</scope>
    <source>
        <strain evidence="2">CG11_big_fil_rev_8_21_14_0_20_38_23</strain>
    </source>
</reference>
<proteinExistence type="predicted"/>
<keyword evidence="1" id="KW-0472">Membrane</keyword>
<feature type="transmembrane region" description="Helical" evidence="1">
    <location>
        <begin position="7"/>
        <end position="30"/>
    </location>
</feature>
<protein>
    <submittedName>
        <fullName evidence="2">Uncharacterized protein</fullName>
    </submittedName>
</protein>
<evidence type="ECO:0000313" key="2">
    <source>
        <dbReference type="EMBL" id="PIR07335.1"/>
    </source>
</evidence>
<gene>
    <name evidence="2" type="ORF">COV54_01455</name>
</gene>
<accession>A0A2H0NGP9</accession>
<feature type="transmembrane region" description="Helical" evidence="1">
    <location>
        <begin position="36"/>
        <end position="55"/>
    </location>
</feature>
<organism evidence="2 3">
    <name type="scientific">Candidatus Jorgensenbacteria bacterium CG11_big_fil_rev_8_21_14_0_20_38_23</name>
    <dbReference type="NCBI Taxonomy" id="1974594"/>
    <lineage>
        <taxon>Bacteria</taxon>
        <taxon>Candidatus Joergenseniibacteriota</taxon>
    </lineage>
</organism>
<feature type="transmembrane region" description="Helical" evidence="1">
    <location>
        <begin position="228"/>
        <end position="249"/>
    </location>
</feature>